<evidence type="ECO:0000313" key="1">
    <source>
        <dbReference type="EMBL" id="GLS16677.1"/>
    </source>
</evidence>
<evidence type="ECO:0008006" key="3">
    <source>
        <dbReference type="Google" id="ProtNLM"/>
    </source>
</evidence>
<dbReference type="EMBL" id="BSPB01000072">
    <property type="protein sequence ID" value="GLS16677.1"/>
    <property type="molecule type" value="Genomic_DNA"/>
</dbReference>
<gene>
    <name evidence="1" type="ORF">GCM10007935_41200</name>
</gene>
<dbReference type="RefSeq" id="WP_284309367.1">
    <property type="nucleotide sequence ID" value="NZ_BSPB01000072.1"/>
</dbReference>
<proteinExistence type="predicted"/>
<comment type="caution">
    <text evidence="1">The sequence shown here is derived from an EMBL/GenBank/DDBJ whole genome shotgun (WGS) entry which is preliminary data.</text>
</comment>
<protein>
    <recommendedName>
        <fullName evidence="3">Restriction endonuclease</fullName>
    </recommendedName>
</protein>
<name>A0ABQ6CEL3_9BURK</name>
<accession>A0ABQ6CEL3</accession>
<reference evidence="2" key="1">
    <citation type="journal article" date="2019" name="Int. J. Syst. Evol. Microbiol.">
        <title>The Global Catalogue of Microorganisms (GCM) 10K type strain sequencing project: providing services to taxonomists for standard genome sequencing and annotation.</title>
        <authorList>
            <consortium name="The Broad Institute Genomics Platform"/>
            <consortium name="The Broad Institute Genome Sequencing Center for Infectious Disease"/>
            <person name="Wu L."/>
            <person name="Ma J."/>
        </authorList>
    </citation>
    <scope>NUCLEOTIDE SEQUENCE [LARGE SCALE GENOMIC DNA]</scope>
    <source>
        <strain evidence="2">NBRC 109341</strain>
    </source>
</reference>
<evidence type="ECO:0000313" key="2">
    <source>
        <dbReference type="Proteomes" id="UP001156903"/>
    </source>
</evidence>
<organism evidence="1 2">
    <name type="scientific">Hydrogenophaga electricum</name>
    <dbReference type="NCBI Taxonomy" id="1230953"/>
    <lineage>
        <taxon>Bacteria</taxon>
        <taxon>Pseudomonadati</taxon>
        <taxon>Pseudomonadota</taxon>
        <taxon>Betaproteobacteria</taxon>
        <taxon>Burkholderiales</taxon>
        <taxon>Comamonadaceae</taxon>
        <taxon>Hydrogenophaga</taxon>
    </lineage>
</organism>
<dbReference type="Proteomes" id="UP001156903">
    <property type="component" value="Unassembled WGS sequence"/>
</dbReference>
<sequence>MTRTEFAERIAAGLGGWFQQLAAQNLEHQVGEDAARVELVRMISAQRAFVPDTAARPTNWPTNTKKRLDIAVLGRRAGAQGWYGAIELKWPGESIAVAATRQAIVEDAVRVAFSATNNLCANFVVLGGTTAALTALFDTPHPQAPQQEQQRVAFSNLFSRVLANHEGTLTNADLNTHFPDFGDRVPQTTFNGWNRRLKTELVTVAHATVGATVKGSVYVWQCKK</sequence>
<keyword evidence="2" id="KW-1185">Reference proteome</keyword>